<keyword evidence="2" id="KW-1185">Reference proteome</keyword>
<dbReference type="RefSeq" id="WP_163519185.1">
    <property type="nucleotide sequence ID" value="NZ_JTCM02000082.1"/>
</dbReference>
<comment type="caution">
    <text evidence="1">The sequence shown here is derived from an EMBL/GenBank/DDBJ whole genome shotgun (WGS) entry which is preliminary data.</text>
</comment>
<organism evidence="1 2">
    <name type="scientific">Hassallia byssoidea VB512170</name>
    <dbReference type="NCBI Taxonomy" id="1304833"/>
    <lineage>
        <taxon>Bacteria</taxon>
        <taxon>Bacillati</taxon>
        <taxon>Cyanobacteriota</taxon>
        <taxon>Cyanophyceae</taxon>
        <taxon>Nostocales</taxon>
        <taxon>Tolypothrichaceae</taxon>
        <taxon>Hassallia</taxon>
    </lineage>
</organism>
<proteinExistence type="predicted"/>
<dbReference type="EMBL" id="JTCM02000082">
    <property type="protein sequence ID" value="NEU75778.1"/>
    <property type="molecule type" value="Genomic_DNA"/>
</dbReference>
<accession>A0A846HFQ7</accession>
<gene>
    <name evidence="1" type="ORF">PI95_025285</name>
</gene>
<reference evidence="1 2" key="1">
    <citation type="journal article" date="2015" name="Genome Announc.">
        <title>Draft Genome Sequence of Cyanobacterium Hassallia byssoidea Strain VB512170, Isolated from Monuments in India.</title>
        <authorList>
            <person name="Singh D."/>
            <person name="Chandrababunaidu M.M."/>
            <person name="Panda A."/>
            <person name="Sen D."/>
            <person name="Bhattacharyya S."/>
            <person name="Adhikary S.P."/>
            <person name="Tripathy S."/>
        </authorList>
    </citation>
    <scope>NUCLEOTIDE SEQUENCE [LARGE SCALE GENOMIC DNA]</scope>
    <source>
        <strain evidence="1 2">VB512170</strain>
    </source>
</reference>
<protein>
    <submittedName>
        <fullName evidence="1">Uncharacterized protein</fullName>
    </submittedName>
</protein>
<evidence type="ECO:0000313" key="1">
    <source>
        <dbReference type="EMBL" id="NEU75778.1"/>
    </source>
</evidence>
<sequence length="48" mass="5295">MGNREWGIGNRGQFFLSISPSPHPPLSPLPTPYSLLPSLITHNTHSNK</sequence>
<name>A0A846HFQ7_9CYAN</name>
<evidence type="ECO:0000313" key="2">
    <source>
        <dbReference type="Proteomes" id="UP000031549"/>
    </source>
</evidence>
<dbReference type="Proteomes" id="UP000031549">
    <property type="component" value="Unassembled WGS sequence"/>
</dbReference>
<dbReference type="AlphaFoldDB" id="A0A846HFQ7"/>